<comment type="caution">
    <text evidence="2">The sequence shown here is derived from an EMBL/GenBank/DDBJ whole genome shotgun (WGS) entry which is preliminary data.</text>
</comment>
<reference evidence="2 3" key="1">
    <citation type="submission" date="2019-09" db="EMBL/GenBank/DDBJ databases">
        <title>Phylogeny of genus Pseudoclavibacter and closely related genus.</title>
        <authorList>
            <person name="Li Y."/>
        </authorList>
    </citation>
    <scope>NUCLEOTIDE SEQUENCE [LARGE SCALE GENOMIC DNA]</scope>
    <source>
        <strain evidence="2 3">JCM 16921</strain>
    </source>
</reference>
<dbReference type="RefSeq" id="WP_158036555.1">
    <property type="nucleotide sequence ID" value="NZ_BAAAZV010000011.1"/>
</dbReference>
<protein>
    <submittedName>
        <fullName evidence="2">Lactate utilization protein C</fullName>
    </submittedName>
</protein>
<dbReference type="PANTHER" id="PTHR43682:SF1">
    <property type="entry name" value="LACTATE UTILIZATION PROTEIN C"/>
    <property type="match status" value="1"/>
</dbReference>
<dbReference type="AlphaFoldDB" id="A0A7C8FWV2"/>
<evidence type="ECO:0000259" key="1">
    <source>
        <dbReference type="Pfam" id="PF02589"/>
    </source>
</evidence>
<dbReference type="InterPro" id="IPR024185">
    <property type="entry name" value="FTHF_cligase-like_sf"/>
</dbReference>
<dbReference type="InterPro" id="IPR037171">
    <property type="entry name" value="NagB/RpiA_transferase-like"/>
</dbReference>
<dbReference type="EMBL" id="WBKA01000005">
    <property type="protein sequence ID" value="KAB1631702.1"/>
    <property type="molecule type" value="Genomic_DNA"/>
</dbReference>
<keyword evidence="3" id="KW-1185">Reference proteome</keyword>
<dbReference type="SUPFAM" id="SSF100950">
    <property type="entry name" value="NagB/RpiA/CoA transferase-like"/>
    <property type="match status" value="1"/>
</dbReference>
<dbReference type="OrthoDB" id="9794187at2"/>
<sequence>MTTAREEILGRIRASLSIAPVEVQPVVRDYDAELELPDAERIDLLVERLEDYRARVRRATTDTAAAEVAAALAETGARRVGVPAGLDPALLAGFDGEVQVDGPEIPAASLDRLDAIVTGAAVACATTGTIMLDGSPDQGRRALTLVPDVHVCVVRDEQVVVDMPAAIRRLVPERPITMIAGPSATSDIELQRVEGVHGPRTLIVIVVTDIPASDRG</sequence>
<accession>A0A7C8FWV2</accession>
<proteinExistence type="predicted"/>
<evidence type="ECO:0000313" key="3">
    <source>
        <dbReference type="Proteomes" id="UP000481339"/>
    </source>
</evidence>
<feature type="domain" description="LUD" evidence="1">
    <location>
        <begin position="45"/>
        <end position="207"/>
    </location>
</feature>
<dbReference type="Proteomes" id="UP000481339">
    <property type="component" value="Unassembled WGS sequence"/>
</dbReference>
<evidence type="ECO:0000313" key="2">
    <source>
        <dbReference type="EMBL" id="KAB1631702.1"/>
    </source>
</evidence>
<dbReference type="Gene3D" id="3.40.50.10420">
    <property type="entry name" value="NagB/RpiA/CoA transferase-like"/>
    <property type="match status" value="1"/>
</dbReference>
<dbReference type="Pfam" id="PF02589">
    <property type="entry name" value="LUD_dom"/>
    <property type="match status" value="1"/>
</dbReference>
<dbReference type="PANTHER" id="PTHR43682">
    <property type="entry name" value="LACTATE UTILIZATION PROTEIN C"/>
    <property type="match status" value="1"/>
</dbReference>
<gene>
    <name evidence="2" type="ORF">F8O02_07095</name>
</gene>
<dbReference type="InterPro" id="IPR003741">
    <property type="entry name" value="LUD_dom"/>
</dbReference>
<organism evidence="2 3">
    <name type="scientific">Pseudoclavibacter caeni</name>
    <dbReference type="NCBI Taxonomy" id="908846"/>
    <lineage>
        <taxon>Bacteria</taxon>
        <taxon>Bacillati</taxon>
        <taxon>Actinomycetota</taxon>
        <taxon>Actinomycetes</taxon>
        <taxon>Micrococcales</taxon>
        <taxon>Microbacteriaceae</taxon>
        <taxon>Pseudoclavibacter</taxon>
    </lineage>
</organism>
<name>A0A7C8FWV2_9MICO</name>